<dbReference type="RefSeq" id="WP_124845644.1">
    <property type="nucleotide sequence ID" value="NZ_RQZG01000018.1"/>
</dbReference>
<sequence length="302" mass="34295">MSRFRRALAGAVVVAVTGPLPVVGPAHADPRPMDVDHVVRISDEDSCTIFGEEHARIEQELLHERMLEQGVPHVVEITDGTMEVVVDEDDEEARAALHRIRGEIGMSPPHDDEETRKEMQRTADHLVSRGLRARVREVGSGLALEVDWSDADVLIALEELDWEQDPMSPQEIREHNEQEEEKVAFLRQRGVTVEVKTSSHGVRYAEMDLDDVTTTIALHEFEHRDETLSPEHVEKRNRDLEELVARLRAKGVRADLRSSSDGAAHLDVDLKDLRVKAAMAEIRREDRGPERLLFLTREFQEN</sequence>
<dbReference type="AlphaFoldDB" id="A0A3P1T260"/>
<feature type="signal peptide" evidence="1">
    <location>
        <begin position="1"/>
        <end position="28"/>
    </location>
</feature>
<proteinExistence type="predicted"/>
<evidence type="ECO:0000256" key="1">
    <source>
        <dbReference type="SAM" id="SignalP"/>
    </source>
</evidence>
<accession>A0A3P1T260</accession>
<comment type="caution">
    <text evidence="2">The sequence shown here is derived from an EMBL/GenBank/DDBJ whole genome shotgun (WGS) entry which is preliminary data.</text>
</comment>
<evidence type="ECO:0000313" key="2">
    <source>
        <dbReference type="EMBL" id="RRD03552.1"/>
    </source>
</evidence>
<organism evidence="2 3">
    <name type="scientific">Arachnia propionica</name>
    <dbReference type="NCBI Taxonomy" id="1750"/>
    <lineage>
        <taxon>Bacteria</taxon>
        <taxon>Bacillati</taxon>
        <taxon>Actinomycetota</taxon>
        <taxon>Actinomycetes</taxon>
        <taxon>Propionibacteriales</taxon>
        <taxon>Propionibacteriaceae</taxon>
        <taxon>Arachnia</taxon>
    </lineage>
</organism>
<feature type="chain" id="PRO_5018313370" evidence="1">
    <location>
        <begin position="29"/>
        <end position="302"/>
    </location>
</feature>
<reference evidence="2 3" key="1">
    <citation type="submission" date="2018-11" db="EMBL/GenBank/DDBJ databases">
        <title>Genomes From Bacteria Associated with the Canine Oral Cavity: a Test Case for Automated Genome-Based Taxonomic Assignment.</title>
        <authorList>
            <person name="Coil D.A."/>
            <person name="Jospin G."/>
            <person name="Darling A.E."/>
            <person name="Wallis C."/>
            <person name="Davis I.J."/>
            <person name="Harris S."/>
            <person name="Eisen J.A."/>
            <person name="Holcombe L.J."/>
            <person name="O'Flynn C."/>
        </authorList>
    </citation>
    <scope>NUCLEOTIDE SEQUENCE [LARGE SCALE GENOMIC DNA]</scope>
    <source>
        <strain evidence="2 3">OH887_COT-365</strain>
    </source>
</reference>
<dbReference type="Proteomes" id="UP000280819">
    <property type="component" value="Unassembled WGS sequence"/>
</dbReference>
<evidence type="ECO:0000313" key="3">
    <source>
        <dbReference type="Proteomes" id="UP000280819"/>
    </source>
</evidence>
<name>A0A3P1T260_9ACTN</name>
<keyword evidence="1" id="KW-0732">Signal</keyword>
<protein>
    <submittedName>
        <fullName evidence="2">Uncharacterized protein</fullName>
    </submittedName>
</protein>
<gene>
    <name evidence="2" type="ORF">EII34_13235</name>
</gene>
<dbReference type="EMBL" id="RQZG01000018">
    <property type="protein sequence ID" value="RRD03552.1"/>
    <property type="molecule type" value="Genomic_DNA"/>
</dbReference>